<dbReference type="SUPFAM" id="SSF47413">
    <property type="entry name" value="lambda repressor-like DNA-binding domains"/>
    <property type="match status" value="1"/>
</dbReference>
<evidence type="ECO:0000313" key="2">
    <source>
        <dbReference type="EMBL" id="SHJ31185.1"/>
    </source>
</evidence>
<dbReference type="Pfam" id="PF19054">
    <property type="entry name" value="DUF5753"/>
    <property type="match status" value="1"/>
</dbReference>
<dbReference type="PROSITE" id="PS50943">
    <property type="entry name" value="HTH_CROC1"/>
    <property type="match status" value="1"/>
</dbReference>
<dbReference type="InterPro" id="IPR001387">
    <property type="entry name" value="Cro/C1-type_HTH"/>
</dbReference>
<dbReference type="GO" id="GO:0003677">
    <property type="term" value="F:DNA binding"/>
    <property type="evidence" value="ECO:0007669"/>
    <property type="project" value="InterPro"/>
</dbReference>
<evidence type="ECO:0000313" key="3">
    <source>
        <dbReference type="Proteomes" id="UP000184452"/>
    </source>
</evidence>
<keyword evidence="3" id="KW-1185">Reference proteome</keyword>
<feature type="domain" description="HTH cro/C1-type" evidence="1">
    <location>
        <begin position="18"/>
        <end position="74"/>
    </location>
</feature>
<dbReference type="RefSeq" id="WP_073378415.1">
    <property type="nucleotide sequence ID" value="NZ_FQZK01000005.1"/>
</dbReference>
<reference evidence="2 3" key="1">
    <citation type="submission" date="2016-11" db="EMBL/GenBank/DDBJ databases">
        <authorList>
            <person name="Jaros S."/>
            <person name="Januszkiewicz K."/>
            <person name="Wedrychowicz H."/>
        </authorList>
    </citation>
    <scope>NUCLEOTIDE SEQUENCE [LARGE SCALE GENOMIC DNA]</scope>
    <source>
        <strain evidence="2 3">CGMCC 4.5723</strain>
    </source>
</reference>
<dbReference type="Gene3D" id="1.10.260.40">
    <property type="entry name" value="lambda repressor-like DNA-binding domains"/>
    <property type="match status" value="1"/>
</dbReference>
<dbReference type="InterPro" id="IPR010982">
    <property type="entry name" value="Lambda_DNA-bd_dom_sf"/>
</dbReference>
<dbReference type="EMBL" id="FQZK01000005">
    <property type="protein sequence ID" value="SHJ31185.1"/>
    <property type="molecule type" value="Genomic_DNA"/>
</dbReference>
<protein>
    <submittedName>
        <fullName evidence="2">Helix-turn-helix domain-containing protein</fullName>
    </submittedName>
</protein>
<gene>
    <name evidence="2" type="ORF">SAMN05421803_10550</name>
</gene>
<dbReference type="Proteomes" id="UP000184452">
    <property type="component" value="Unassembled WGS sequence"/>
</dbReference>
<proteinExistence type="predicted"/>
<organism evidence="2 3">
    <name type="scientific">Nocardiopsis flavescens</name>
    <dbReference type="NCBI Taxonomy" id="758803"/>
    <lineage>
        <taxon>Bacteria</taxon>
        <taxon>Bacillati</taxon>
        <taxon>Actinomycetota</taxon>
        <taxon>Actinomycetes</taxon>
        <taxon>Streptosporangiales</taxon>
        <taxon>Nocardiopsidaceae</taxon>
        <taxon>Nocardiopsis</taxon>
    </lineage>
</organism>
<dbReference type="AlphaFoldDB" id="A0A1M6I9X0"/>
<dbReference type="CDD" id="cd00093">
    <property type="entry name" value="HTH_XRE"/>
    <property type="match status" value="1"/>
</dbReference>
<evidence type="ECO:0000259" key="1">
    <source>
        <dbReference type="PROSITE" id="PS50943"/>
    </source>
</evidence>
<dbReference type="SMART" id="SM00530">
    <property type="entry name" value="HTH_XRE"/>
    <property type="match status" value="1"/>
</dbReference>
<name>A0A1M6I9X0_9ACTN</name>
<dbReference type="Pfam" id="PF13560">
    <property type="entry name" value="HTH_31"/>
    <property type="match status" value="1"/>
</dbReference>
<dbReference type="STRING" id="758803.SAMN05421803_10550"/>
<accession>A0A1M6I9X0</accession>
<dbReference type="OrthoDB" id="5177725at2"/>
<sequence length="288" mass="32773">MATRYSPTIRRRRLSSELRRVRLASGKTGEEVARTAGLSKSTFSNIESGVKKRPRIREVRAILDACGMEPGPEFDEVLLLCRQALDRGWWSRYRDVVASPYVGFETEADDICTWQPLVLPGLLQTPEYMRVTAQACLSVPHDIRRFTDARLIRQRILDDEDPPLLRAIFDEGALLRLRTQPDILVRQVRHLLEMSERPNITVQMTLADRLNPGSGGPFVIMDFPHPVDPTVVYLETTADGIYLEDSDEVARYRTLAEHLRLVALRPGETLDHLRETYLEAPSARSGRP</sequence>
<dbReference type="InterPro" id="IPR043917">
    <property type="entry name" value="DUF5753"/>
</dbReference>